<feature type="transmembrane region" description="Helical" evidence="1">
    <location>
        <begin position="90"/>
        <end position="109"/>
    </location>
</feature>
<keyword evidence="1" id="KW-1133">Transmembrane helix</keyword>
<dbReference type="InterPro" id="IPR011499">
    <property type="entry name" value="Lipid_A_biosynth_N"/>
</dbReference>
<dbReference type="GO" id="GO:0016020">
    <property type="term" value="C:membrane"/>
    <property type="evidence" value="ECO:0007669"/>
    <property type="project" value="GOC"/>
</dbReference>
<evidence type="ECO:0000259" key="2">
    <source>
        <dbReference type="SMART" id="SM01259"/>
    </source>
</evidence>
<sequence length="118" mass="13321">MASTKVGGYSRKGRRLIDILAFFKVETTTELWWVALGLGAQVVFGMRFIVQWLHSERAGRSVVPVAFWHLSLVGGAAMTAYAIYREDPVFIIGQGLGLAVYVRNLWMIYRERKAQRAA</sequence>
<dbReference type="PIRSF" id="PIRSF028440">
    <property type="entry name" value="UCP_LAB_N"/>
    <property type="match status" value="1"/>
</dbReference>
<name>A0A840HUW1_9SPHN</name>
<keyword evidence="1" id="KW-0812">Transmembrane</keyword>
<proteinExistence type="predicted"/>
<dbReference type="GO" id="GO:0009245">
    <property type="term" value="P:lipid A biosynthetic process"/>
    <property type="evidence" value="ECO:0007669"/>
    <property type="project" value="InterPro"/>
</dbReference>
<keyword evidence="1" id="KW-0472">Membrane</keyword>
<gene>
    <name evidence="3" type="ORF">HNQ99_001559</name>
</gene>
<organism evidence="3 4">
    <name type="scientific">Rhizorhapis suberifaciens</name>
    <name type="common">corky root of lettuce</name>
    <dbReference type="NCBI Taxonomy" id="13656"/>
    <lineage>
        <taxon>Bacteria</taxon>
        <taxon>Pseudomonadati</taxon>
        <taxon>Pseudomonadota</taxon>
        <taxon>Alphaproteobacteria</taxon>
        <taxon>Sphingomonadales</taxon>
        <taxon>Sphingomonadaceae</taxon>
        <taxon>Rhizorhapis</taxon>
    </lineage>
</organism>
<dbReference type="Pfam" id="PF07578">
    <property type="entry name" value="LAB_N"/>
    <property type="match status" value="1"/>
</dbReference>
<protein>
    <submittedName>
        <fullName evidence="3">Lipid-A-disaccharide synthase-like uncharacterized protein</fullName>
    </submittedName>
</protein>
<dbReference type="EMBL" id="JACHOV010000005">
    <property type="protein sequence ID" value="MBB4641254.1"/>
    <property type="molecule type" value="Genomic_DNA"/>
</dbReference>
<evidence type="ECO:0000256" key="1">
    <source>
        <dbReference type="SAM" id="Phobius"/>
    </source>
</evidence>
<dbReference type="InterPro" id="IPR014546">
    <property type="entry name" value="UCP028440_lipidA_biosyn"/>
</dbReference>
<evidence type="ECO:0000313" key="3">
    <source>
        <dbReference type="EMBL" id="MBB4641254.1"/>
    </source>
</evidence>
<feature type="transmembrane region" description="Helical" evidence="1">
    <location>
        <begin position="31"/>
        <end position="50"/>
    </location>
</feature>
<keyword evidence="4" id="KW-1185">Reference proteome</keyword>
<comment type="caution">
    <text evidence="3">The sequence shown here is derived from an EMBL/GenBank/DDBJ whole genome shotgun (WGS) entry which is preliminary data.</text>
</comment>
<dbReference type="RefSeq" id="WP_184475064.1">
    <property type="nucleotide sequence ID" value="NZ_JACHOV010000005.1"/>
</dbReference>
<feature type="domain" description="Lipid A biosynthesis N-terminal" evidence="2">
    <location>
        <begin position="36"/>
        <end position="107"/>
    </location>
</feature>
<dbReference type="Proteomes" id="UP000575068">
    <property type="component" value="Unassembled WGS sequence"/>
</dbReference>
<dbReference type="SMART" id="SM01259">
    <property type="entry name" value="LAB_N"/>
    <property type="match status" value="1"/>
</dbReference>
<dbReference type="AlphaFoldDB" id="A0A840HUW1"/>
<dbReference type="Gene3D" id="1.20.1280.290">
    <property type="match status" value="1"/>
</dbReference>
<accession>A0A840HUW1</accession>
<reference evidence="3 4" key="1">
    <citation type="submission" date="2020-08" db="EMBL/GenBank/DDBJ databases">
        <title>Genomic Encyclopedia of Type Strains, Phase IV (KMG-IV): sequencing the most valuable type-strain genomes for metagenomic binning, comparative biology and taxonomic classification.</title>
        <authorList>
            <person name="Goeker M."/>
        </authorList>
    </citation>
    <scope>NUCLEOTIDE SEQUENCE [LARGE SCALE GENOMIC DNA]</scope>
    <source>
        <strain evidence="3 4">DSM 7465</strain>
    </source>
</reference>
<evidence type="ECO:0000313" key="4">
    <source>
        <dbReference type="Proteomes" id="UP000575068"/>
    </source>
</evidence>
<feature type="transmembrane region" description="Helical" evidence="1">
    <location>
        <begin position="62"/>
        <end position="84"/>
    </location>
</feature>
<dbReference type="GO" id="GO:0008915">
    <property type="term" value="F:lipid-A-disaccharide synthase activity"/>
    <property type="evidence" value="ECO:0007669"/>
    <property type="project" value="InterPro"/>
</dbReference>